<evidence type="ECO:0008006" key="5">
    <source>
        <dbReference type="Google" id="ProtNLM"/>
    </source>
</evidence>
<comment type="caution">
    <text evidence="3">The sequence shown here is derived from an EMBL/GenBank/DDBJ whole genome shotgun (WGS) entry which is preliminary data.</text>
</comment>
<dbReference type="EMBL" id="JXNT01000027">
    <property type="protein sequence ID" value="ODM14380.1"/>
    <property type="molecule type" value="Genomic_DNA"/>
</dbReference>
<evidence type="ECO:0000313" key="3">
    <source>
        <dbReference type="EMBL" id="ODM14380.1"/>
    </source>
</evidence>
<evidence type="ECO:0000256" key="2">
    <source>
        <dbReference type="SAM" id="Phobius"/>
    </source>
</evidence>
<feature type="transmembrane region" description="Helical" evidence="2">
    <location>
        <begin position="21"/>
        <end position="38"/>
    </location>
</feature>
<keyword evidence="2" id="KW-0472">Membrane</keyword>
<dbReference type="OrthoDB" id="414175at2759"/>
<dbReference type="Gene3D" id="3.90.550.50">
    <property type="match status" value="1"/>
</dbReference>
<reference evidence="3 4" key="1">
    <citation type="journal article" date="2016" name="BMC Genomics">
        <title>Comparative genomic and transcriptomic analyses of the Fuzhuan brick tea-fermentation fungus Aspergillus cristatus.</title>
        <authorList>
            <person name="Ge Y."/>
            <person name="Wang Y."/>
            <person name="Liu Y."/>
            <person name="Tan Y."/>
            <person name="Ren X."/>
            <person name="Zhang X."/>
            <person name="Hyde K.D."/>
            <person name="Liu Y."/>
            <person name="Liu Z."/>
        </authorList>
    </citation>
    <scope>NUCLEOTIDE SEQUENCE [LARGE SCALE GENOMIC DNA]</scope>
    <source>
        <strain evidence="3 4">GZAAS20.1005</strain>
    </source>
</reference>
<dbReference type="Proteomes" id="UP000094569">
    <property type="component" value="Unassembled WGS sequence"/>
</dbReference>
<sequence>MPKSSLRPNSSVKMPMLRLKTIFPLVALFSIGFFFWAMERFDRAAFVRFKHPVDRVSTPPPTAPQIQLQQSETPHPSSSSSSSSKTCEFEPAGPPPMPFTEWIERKNYTRMYFRPHHVNARTEFRSLERIDQPVMPPMAVLERGTVVSQDNENPTLPCPSVIDVDVAADDTVDETSKMLFGLATTADRLDRLLPSLLYSYGGTKAGLVVLVPESDDDIPKQETYFRNRGLDVRLIQSPLDFTARYFGMVEAFANIIRTERPQVQWLGFMDDDTFFLSLPTIAEELKLFDVNKKHYIGTLSEASWQVDTFGHIAFGGAGAFVSKPLLDVLETYYDECQSWGEQPGDQKLGQCIQRFGETPLTLWPSLFQMDMKGEVDGVYESGRKIESMHHWNSWYTKDVVKMVTVSAAAGRKSVLRRWVFDQEEYINEATGGSIRQFWVFTNGYSLVKYTYDEYTPDDAINFDQTEKTWEEDPRGYEARLGPLRPKDQEGVTKDRWLLKEAFVVGDNVHQWYVREEDEGHSVIEVVWLGPKGGGGAGVGPGGFLKAP</sequence>
<accession>A0A1E3B0B8</accession>
<feature type="region of interest" description="Disordered" evidence="1">
    <location>
        <begin position="53"/>
        <end position="98"/>
    </location>
</feature>
<dbReference type="Pfam" id="PF04646">
    <property type="entry name" value="DUF604"/>
    <property type="match status" value="1"/>
</dbReference>
<dbReference type="InterPro" id="IPR006740">
    <property type="entry name" value="DUF604"/>
</dbReference>
<dbReference type="VEuPathDB" id="FungiDB:SI65_10215"/>
<dbReference type="STRING" id="573508.A0A1E3B0B8"/>
<keyword evidence="4" id="KW-1185">Reference proteome</keyword>
<keyword evidence="2" id="KW-0812">Transmembrane</keyword>
<dbReference type="PANTHER" id="PTHR10811">
    <property type="entry name" value="FRINGE-RELATED"/>
    <property type="match status" value="1"/>
</dbReference>
<evidence type="ECO:0000313" key="4">
    <source>
        <dbReference type="Proteomes" id="UP000094569"/>
    </source>
</evidence>
<protein>
    <recommendedName>
        <fullName evidence="5">Glycosyltransferase family 31 protein</fullName>
    </recommendedName>
</protein>
<evidence type="ECO:0000256" key="1">
    <source>
        <dbReference type="SAM" id="MobiDB-lite"/>
    </source>
</evidence>
<feature type="compositionally biased region" description="Polar residues" evidence="1">
    <location>
        <begin position="64"/>
        <end position="76"/>
    </location>
</feature>
<keyword evidence="2" id="KW-1133">Transmembrane helix</keyword>
<name>A0A1E3B0B8_ASPCR</name>
<dbReference type="AlphaFoldDB" id="A0A1E3B0B8"/>
<gene>
    <name evidence="3" type="ORF">SI65_10215</name>
</gene>
<proteinExistence type="predicted"/>
<organism evidence="3 4">
    <name type="scientific">Aspergillus cristatus</name>
    <name type="common">Chinese Fuzhuan brick tea-fermentation fungus</name>
    <name type="synonym">Eurotium cristatum</name>
    <dbReference type="NCBI Taxonomy" id="573508"/>
    <lineage>
        <taxon>Eukaryota</taxon>
        <taxon>Fungi</taxon>
        <taxon>Dikarya</taxon>
        <taxon>Ascomycota</taxon>
        <taxon>Pezizomycotina</taxon>
        <taxon>Eurotiomycetes</taxon>
        <taxon>Eurotiomycetidae</taxon>
        <taxon>Eurotiales</taxon>
        <taxon>Aspergillaceae</taxon>
        <taxon>Aspergillus</taxon>
        <taxon>Aspergillus subgen. Aspergillus</taxon>
    </lineage>
</organism>